<keyword evidence="4 9" id="KW-0732">Signal</keyword>
<dbReference type="InterPro" id="IPR043595">
    <property type="entry name" value="FaeB/C/D"/>
</dbReference>
<dbReference type="KEGG" id="mts:MTES_3213"/>
<dbReference type="InterPro" id="IPR029058">
    <property type="entry name" value="AB_hydrolase_fold"/>
</dbReference>
<dbReference type="STRING" id="979556.MTES_3213"/>
<evidence type="ECO:0000256" key="8">
    <source>
        <dbReference type="SAM" id="MobiDB-lite"/>
    </source>
</evidence>
<reference evidence="10 11" key="1">
    <citation type="journal article" date="2011" name="J. Bacteriol.">
        <title>Genome sequence of Microbacterium testaceum StLB037, an N-acylhomoserine lactone-degrading bacterium isolated from potato leaves.</title>
        <authorList>
            <person name="Morohoshi T."/>
            <person name="Wang W.-Z."/>
            <person name="Someya N."/>
            <person name="Ikeda T."/>
        </authorList>
    </citation>
    <scope>NUCLEOTIDE SEQUENCE [LARGE SCALE GENOMIC DNA]</scope>
    <source>
        <strain evidence="10 11">StLB037</strain>
    </source>
</reference>
<evidence type="ECO:0000256" key="5">
    <source>
        <dbReference type="ARBA" id="ARBA00022801"/>
    </source>
</evidence>
<dbReference type="EMBL" id="AP012052">
    <property type="protein sequence ID" value="BAJ76177.1"/>
    <property type="molecule type" value="Genomic_DNA"/>
</dbReference>
<feature type="signal peptide" evidence="9">
    <location>
        <begin position="1"/>
        <end position="21"/>
    </location>
</feature>
<dbReference type="SUPFAM" id="SSF53474">
    <property type="entry name" value="alpha/beta-Hydrolases"/>
    <property type="match status" value="1"/>
</dbReference>
<dbReference type="GO" id="GO:0045493">
    <property type="term" value="P:xylan catabolic process"/>
    <property type="evidence" value="ECO:0007669"/>
    <property type="project" value="UniProtKB-KW"/>
</dbReference>
<reference key="2">
    <citation type="submission" date="2011-02" db="EMBL/GenBank/DDBJ databases">
        <title>Genome sequence of Microbacterium testaceum StLB037.</title>
        <authorList>
            <person name="Morohoshi T."/>
            <person name="Wang W.Z."/>
            <person name="Someya N."/>
            <person name="Ikeda T."/>
        </authorList>
    </citation>
    <scope>NUCLEOTIDE SEQUENCE</scope>
    <source>
        <strain>StLB037</strain>
    </source>
</reference>
<dbReference type="Proteomes" id="UP000008975">
    <property type="component" value="Chromosome"/>
</dbReference>
<organism evidence="10 11">
    <name type="scientific">Microbacterium testaceum (strain StLB037)</name>
    <dbReference type="NCBI Taxonomy" id="979556"/>
    <lineage>
        <taxon>Bacteria</taxon>
        <taxon>Bacillati</taxon>
        <taxon>Actinomycetota</taxon>
        <taxon>Actinomycetes</taxon>
        <taxon>Micrococcales</taxon>
        <taxon>Microbacteriaceae</taxon>
        <taxon>Microbacterium</taxon>
    </lineage>
</organism>
<keyword evidence="2" id="KW-0964">Secreted</keyword>
<keyword evidence="3" id="KW-0858">Xylan degradation</keyword>
<dbReference type="eggNOG" id="COG3509">
    <property type="taxonomic scope" value="Bacteria"/>
</dbReference>
<keyword evidence="6" id="KW-0119">Carbohydrate metabolism</keyword>
<dbReference type="PANTHER" id="PTHR38050:SF2">
    <property type="entry name" value="FERULOYL ESTERASE C-RELATED"/>
    <property type="match status" value="1"/>
</dbReference>
<keyword evidence="7" id="KW-0624">Polysaccharide degradation</keyword>
<comment type="subcellular location">
    <subcellularLocation>
        <location evidence="1">Secreted</location>
    </subcellularLocation>
</comment>
<evidence type="ECO:0000256" key="1">
    <source>
        <dbReference type="ARBA" id="ARBA00004613"/>
    </source>
</evidence>
<protein>
    <submittedName>
        <fullName evidence="10">Poly(3-hydroxybutyrate) depolymerase</fullName>
    </submittedName>
</protein>
<dbReference type="GO" id="GO:0030600">
    <property type="term" value="F:feruloyl esterase activity"/>
    <property type="evidence" value="ECO:0007669"/>
    <property type="project" value="InterPro"/>
</dbReference>
<keyword evidence="5" id="KW-0378">Hydrolase</keyword>
<proteinExistence type="predicted"/>
<feature type="chain" id="PRO_5003225466" evidence="9">
    <location>
        <begin position="22"/>
        <end position="328"/>
    </location>
</feature>
<dbReference type="GO" id="GO:0005576">
    <property type="term" value="C:extracellular region"/>
    <property type="evidence" value="ECO:0007669"/>
    <property type="project" value="UniProtKB-SubCell"/>
</dbReference>
<evidence type="ECO:0000313" key="10">
    <source>
        <dbReference type="EMBL" id="BAJ76177.1"/>
    </source>
</evidence>
<dbReference type="PANTHER" id="PTHR38050">
    <property type="match status" value="1"/>
</dbReference>
<dbReference type="RefSeq" id="WP_013586299.1">
    <property type="nucleotide sequence ID" value="NC_015125.1"/>
</dbReference>
<accession>E8NCU7</accession>
<evidence type="ECO:0000256" key="7">
    <source>
        <dbReference type="ARBA" id="ARBA00023326"/>
    </source>
</evidence>
<evidence type="ECO:0000256" key="4">
    <source>
        <dbReference type="ARBA" id="ARBA00022729"/>
    </source>
</evidence>
<dbReference type="AlphaFoldDB" id="E8NCU7"/>
<gene>
    <name evidence="10" type="ordered locus">MTES_3213</name>
</gene>
<sequence length="328" mass="33103">MRVRPFATLLVLLGAALTACASPSMTPTLSPSPSLAPSASVSSPAPEAASSSGCGATPPAPVGATTAGSITVDGQSRTYLLHIPGGYDATKPTPVILAFHGHGMSQGALEGFSDLEVSGSLVVYPKAVGSSPKDGWQGAPYASGADDVAFVSALIDTLSGRYCVDTDRVSAVGISNGGGFVALLSCALPHRIAAFAVVAGAIYPAFNPGCPTAEPVPLIEFHGTADPITTFEGGDRNGTPLASVPTWLARESQRNGCAATPTRTKLGTDVDQDTWTGCQGRGALIAYRINGGGHTWPGAVAASGPGVTTQTISATSLVLAFFADHPRR</sequence>
<evidence type="ECO:0000313" key="11">
    <source>
        <dbReference type="Proteomes" id="UP000008975"/>
    </source>
</evidence>
<dbReference type="PROSITE" id="PS51257">
    <property type="entry name" value="PROKAR_LIPOPROTEIN"/>
    <property type="match status" value="1"/>
</dbReference>
<name>E8NCU7_MICTS</name>
<evidence type="ECO:0000256" key="2">
    <source>
        <dbReference type="ARBA" id="ARBA00022525"/>
    </source>
</evidence>
<dbReference type="HOGENOM" id="CLU_027551_4_1_11"/>
<dbReference type="Gene3D" id="3.40.50.1820">
    <property type="entry name" value="alpha/beta hydrolase"/>
    <property type="match status" value="1"/>
</dbReference>
<evidence type="ECO:0000256" key="3">
    <source>
        <dbReference type="ARBA" id="ARBA00022651"/>
    </source>
</evidence>
<evidence type="ECO:0000256" key="9">
    <source>
        <dbReference type="SAM" id="SignalP"/>
    </source>
</evidence>
<dbReference type="OrthoDB" id="9767239at2"/>
<evidence type="ECO:0000256" key="6">
    <source>
        <dbReference type="ARBA" id="ARBA00023277"/>
    </source>
</evidence>
<feature type="region of interest" description="Disordered" evidence="8">
    <location>
        <begin position="27"/>
        <end position="68"/>
    </location>
</feature>